<sequence length="207" mass="22955">MCPVSPHLDLRYVHPRPSLGHDPIAIEPPAERSDQERTLTPKVGWRWLSVHWKYSRSAKQHSDEPNNCGNHSDTSNVHTDVHSIANETETPADEAEAVRISANGQKWPNSPGRTARGRPDKPNDCGNHGDSAKTQNSPNGHKIATPRSACRWRRVSVDVINIYVPLNAPIAVPSRKFIFGQVEDQDLPVSSGPPTYCAEHPNEPVKH</sequence>
<dbReference type="Proteomes" id="UP000053989">
    <property type="component" value="Unassembled WGS sequence"/>
</dbReference>
<feature type="compositionally biased region" description="Basic and acidic residues" evidence="1">
    <location>
        <begin position="29"/>
        <end position="38"/>
    </location>
</feature>
<reference evidence="3" key="2">
    <citation type="submission" date="2015-01" db="EMBL/GenBank/DDBJ databases">
        <title>Evolutionary Origins and Diversification of the Mycorrhizal Mutualists.</title>
        <authorList>
            <consortium name="DOE Joint Genome Institute"/>
            <consortium name="Mycorrhizal Genomics Consortium"/>
            <person name="Kohler A."/>
            <person name="Kuo A."/>
            <person name="Nagy L.G."/>
            <person name="Floudas D."/>
            <person name="Copeland A."/>
            <person name="Barry K.W."/>
            <person name="Cichocki N."/>
            <person name="Veneault-Fourrey C."/>
            <person name="LaButti K."/>
            <person name="Lindquist E.A."/>
            <person name="Lipzen A."/>
            <person name="Lundell T."/>
            <person name="Morin E."/>
            <person name="Murat C."/>
            <person name="Riley R."/>
            <person name="Ohm R."/>
            <person name="Sun H."/>
            <person name="Tunlid A."/>
            <person name="Henrissat B."/>
            <person name="Grigoriev I.V."/>
            <person name="Hibbett D.S."/>
            <person name="Martin F."/>
        </authorList>
    </citation>
    <scope>NUCLEOTIDE SEQUENCE [LARGE SCALE GENOMIC DNA]</scope>
    <source>
        <strain evidence="3">Foug A</strain>
    </source>
</reference>
<accession>A0A0C3E5M4</accession>
<evidence type="ECO:0000313" key="3">
    <source>
        <dbReference type="Proteomes" id="UP000053989"/>
    </source>
</evidence>
<evidence type="ECO:0000313" key="2">
    <source>
        <dbReference type="EMBL" id="KIM63744.1"/>
    </source>
</evidence>
<feature type="region of interest" description="Disordered" evidence="1">
    <location>
        <begin position="88"/>
        <end position="145"/>
    </location>
</feature>
<feature type="compositionally biased region" description="Polar residues" evidence="1">
    <location>
        <begin position="102"/>
        <end position="112"/>
    </location>
</feature>
<gene>
    <name evidence="2" type="ORF">SCLCIDRAFT_1213895</name>
</gene>
<protein>
    <submittedName>
        <fullName evidence="2">Uncharacterized protein</fullName>
    </submittedName>
</protein>
<proteinExistence type="predicted"/>
<dbReference type="EMBL" id="KN822032">
    <property type="protein sequence ID" value="KIM63744.1"/>
    <property type="molecule type" value="Genomic_DNA"/>
</dbReference>
<feature type="region of interest" description="Disordered" evidence="1">
    <location>
        <begin position="188"/>
        <end position="207"/>
    </location>
</feature>
<evidence type="ECO:0000256" key="1">
    <source>
        <dbReference type="SAM" id="MobiDB-lite"/>
    </source>
</evidence>
<keyword evidence="3" id="KW-1185">Reference proteome</keyword>
<dbReference type="AlphaFoldDB" id="A0A0C3E5M4"/>
<dbReference type="InParanoid" id="A0A0C3E5M4"/>
<feature type="region of interest" description="Disordered" evidence="1">
    <location>
        <begin position="14"/>
        <end position="38"/>
    </location>
</feature>
<organism evidence="2 3">
    <name type="scientific">Scleroderma citrinum Foug A</name>
    <dbReference type="NCBI Taxonomy" id="1036808"/>
    <lineage>
        <taxon>Eukaryota</taxon>
        <taxon>Fungi</taxon>
        <taxon>Dikarya</taxon>
        <taxon>Basidiomycota</taxon>
        <taxon>Agaricomycotina</taxon>
        <taxon>Agaricomycetes</taxon>
        <taxon>Agaricomycetidae</taxon>
        <taxon>Boletales</taxon>
        <taxon>Sclerodermatineae</taxon>
        <taxon>Sclerodermataceae</taxon>
        <taxon>Scleroderma</taxon>
    </lineage>
</organism>
<dbReference type="HOGENOM" id="CLU_1327079_0_0_1"/>
<name>A0A0C3E5M4_9AGAM</name>
<reference evidence="2 3" key="1">
    <citation type="submission" date="2014-04" db="EMBL/GenBank/DDBJ databases">
        <authorList>
            <consortium name="DOE Joint Genome Institute"/>
            <person name="Kuo A."/>
            <person name="Kohler A."/>
            <person name="Nagy L.G."/>
            <person name="Floudas D."/>
            <person name="Copeland A."/>
            <person name="Barry K.W."/>
            <person name="Cichocki N."/>
            <person name="Veneault-Fourrey C."/>
            <person name="LaButti K."/>
            <person name="Lindquist E.A."/>
            <person name="Lipzen A."/>
            <person name="Lundell T."/>
            <person name="Morin E."/>
            <person name="Murat C."/>
            <person name="Sun H."/>
            <person name="Tunlid A."/>
            <person name="Henrissat B."/>
            <person name="Grigoriev I.V."/>
            <person name="Hibbett D.S."/>
            <person name="Martin F."/>
            <person name="Nordberg H.P."/>
            <person name="Cantor M.N."/>
            <person name="Hua S.X."/>
        </authorList>
    </citation>
    <scope>NUCLEOTIDE SEQUENCE [LARGE SCALE GENOMIC DNA]</scope>
    <source>
        <strain evidence="2 3">Foug A</strain>
    </source>
</reference>